<dbReference type="SUPFAM" id="SSF144052">
    <property type="entry name" value="Thermophilic metalloprotease-like"/>
    <property type="match status" value="1"/>
</dbReference>
<feature type="non-terminal residue" evidence="2">
    <location>
        <position position="1"/>
    </location>
</feature>
<evidence type="ECO:0000313" key="3">
    <source>
        <dbReference type="Proteomes" id="UP000231195"/>
    </source>
</evidence>
<dbReference type="InterPro" id="IPR052170">
    <property type="entry name" value="M29_Exopeptidase"/>
</dbReference>
<protein>
    <submittedName>
        <fullName evidence="2">Aminopeptidase</fullName>
    </submittedName>
</protein>
<organism evidence="2 3">
    <name type="scientific">candidate division WWE3 bacterium CG_4_9_14_3_um_filter_39_7</name>
    <dbReference type="NCBI Taxonomy" id="1975080"/>
    <lineage>
        <taxon>Bacteria</taxon>
        <taxon>Katanobacteria</taxon>
    </lineage>
</organism>
<dbReference type="GO" id="GO:0004177">
    <property type="term" value="F:aminopeptidase activity"/>
    <property type="evidence" value="ECO:0007669"/>
    <property type="project" value="UniProtKB-KW"/>
</dbReference>
<keyword evidence="2" id="KW-0031">Aminopeptidase</keyword>
<dbReference type="GO" id="GO:0006508">
    <property type="term" value="P:proteolysis"/>
    <property type="evidence" value="ECO:0007669"/>
    <property type="project" value="InterPro"/>
</dbReference>
<dbReference type="Proteomes" id="UP000231195">
    <property type="component" value="Unassembled WGS sequence"/>
</dbReference>
<dbReference type="EMBL" id="PFWZ01000142">
    <property type="protein sequence ID" value="PJA39858.1"/>
    <property type="molecule type" value="Genomic_DNA"/>
</dbReference>
<dbReference type="PANTHER" id="PTHR34448">
    <property type="entry name" value="AMINOPEPTIDASE"/>
    <property type="match status" value="1"/>
</dbReference>
<evidence type="ECO:0000256" key="1">
    <source>
        <dbReference type="ARBA" id="ARBA00022723"/>
    </source>
</evidence>
<name>A0A2M7X151_UNCKA</name>
<proteinExistence type="predicted"/>
<accession>A0A2M7X151</accession>
<keyword evidence="1" id="KW-0479">Metal-binding</keyword>
<dbReference type="Pfam" id="PF02073">
    <property type="entry name" value="Peptidase_M29"/>
    <property type="match status" value="1"/>
</dbReference>
<keyword evidence="2" id="KW-0378">Hydrolase</keyword>
<dbReference type="PRINTS" id="PR00919">
    <property type="entry name" value="THERMOPTASE"/>
</dbReference>
<reference evidence="3" key="1">
    <citation type="submission" date="2017-09" db="EMBL/GenBank/DDBJ databases">
        <title>Depth-based differentiation of microbial function through sediment-hosted aquifers and enrichment of novel symbionts in the deep terrestrial subsurface.</title>
        <authorList>
            <person name="Probst A.J."/>
            <person name="Ladd B."/>
            <person name="Jarett J.K."/>
            <person name="Geller-Mcgrath D.E."/>
            <person name="Sieber C.M.K."/>
            <person name="Emerson J.B."/>
            <person name="Anantharaman K."/>
            <person name="Thomas B.C."/>
            <person name="Malmstrom R."/>
            <person name="Stieglmeier M."/>
            <person name="Klingl A."/>
            <person name="Woyke T."/>
            <person name="Ryan C.M."/>
            <person name="Banfield J.F."/>
        </authorList>
    </citation>
    <scope>NUCLEOTIDE SEQUENCE [LARGE SCALE GENOMIC DNA]</scope>
</reference>
<dbReference type="InterPro" id="IPR000787">
    <property type="entry name" value="Peptidase_M29"/>
</dbReference>
<gene>
    <name evidence="2" type="ORF">CO179_04310</name>
</gene>
<dbReference type="GO" id="GO:0046872">
    <property type="term" value="F:metal ion binding"/>
    <property type="evidence" value="ECO:0007669"/>
    <property type="project" value="UniProtKB-KW"/>
</dbReference>
<dbReference type="PANTHER" id="PTHR34448:SF3">
    <property type="entry name" value="AMINOPEPTIDASE AMPS"/>
    <property type="match status" value="1"/>
</dbReference>
<sequence>KEYWQQIIDACFLNDDDPISTWKKVFTEIEYIRSTLSNMPITSLHISGEDVDLTVSMGKNRKWLGGGGRNIPSFEVFTSPDWRGTNGTIRFNQPLYRYGNLIKDISLEFKDGLVTNATASENEKLLKDMIQVENANKIGEFSLTDKRHSKITKFMGETLFDENMGGEFGNTHIALGMAYKDTHTNDPSTIADDIWEELGFNDSAVHTDIVSTTNRVVEATLTDGSQKIIYENGMFTL</sequence>
<keyword evidence="2" id="KW-0645">Protease</keyword>
<evidence type="ECO:0000313" key="2">
    <source>
        <dbReference type="EMBL" id="PJA39858.1"/>
    </source>
</evidence>
<comment type="caution">
    <text evidence="2">The sequence shown here is derived from an EMBL/GenBank/DDBJ whole genome shotgun (WGS) entry which is preliminary data.</text>
</comment>
<dbReference type="AlphaFoldDB" id="A0A2M7X151"/>